<dbReference type="InterPro" id="IPR004150">
    <property type="entry name" value="NAD_DNA_ligase_OB"/>
</dbReference>
<dbReference type="Gene3D" id="3.30.470.30">
    <property type="entry name" value="DNA ligase/mRNA capping enzyme"/>
    <property type="match status" value="1"/>
</dbReference>
<feature type="binding site" evidence="10">
    <location>
        <position position="419"/>
    </location>
    <ligand>
        <name>Zn(2+)</name>
        <dbReference type="ChEBI" id="CHEBI:29105"/>
    </ligand>
</feature>
<reference evidence="13 14" key="1">
    <citation type="submission" date="2010-03" db="EMBL/GenBank/DDBJ databases">
        <authorList>
            <person name="Glass J.I."/>
            <person name="Benders G.A."/>
            <person name="Durkin A.S."/>
            <person name="Farmerie W.G."/>
            <person name="Hlavinka K."/>
            <person name="Hostetler J."/>
            <person name="Jackson J."/>
            <person name="May M.A."/>
            <person name="Miller R.H."/>
            <person name="Paralanov V."/>
            <person name="Radune D."/>
            <person name="Szczypinski B."/>
            <person name="Brown D.R."/>
        </authorList>
    </citation>
    <scope>NUCLEOTIDE SEQUENCE [LARGE SCALE GENOMIC DNA]</scope>
    <source>
        <strain evidence="13 14">A21JP2</strain>
    </source>
</reference>
<dbReference type="Gene3D" id="3.40.50.10190">
    <property type="entry name" value="BRCT domain"/>
    <property type="match status" value="1"/>
</dbReference>
<sequence length="660" mass="75400">MKPEILERYKRLIENLNKWNNEYYNLDTPSVTDEVYDQEYQELLEIESMYPEAILENSPSQIIGGFASNKFSKYKHNKPMLSLNKANINSEIEKFYQDIFKVVTDQNKGFFLEPKVDGLSISLHYNNGKLVRAVTRGDGVFGEDVTENILQIKSVKLKIDFLEEIEIRGEVYLSKKNFEKLNKTFLENDQKLFANPRNAAAGTLRQLDKKIVKQRNLDVVLYEIVQPENYNISTQEDAIKFIKNLGLNTQKNNQLLFELSDILKAVNDFETMKNTLEYECDGLVIKYNDFTKWNLLGFTSKFPKYAIAYKYKAEQAITTIRQIDVSVGRTGKINYVANVEPVSLNQSTVSKATLHNYDYIRDLNLNINDEVVIIKAGEIIPKVISLHKKNSLNSFEKVLNCPSCKSVLETIDGNVDQYCLNLNCEEKIINSIIYFASKPCLDINGLGDKIVKILYENNIIKNIQDIYLLNNKVEEIAKLRSFKDKKIENLLTSVEQSKGASISKVLSSLGIKNIGARASKLIAKKIDKLEDLYYLNLNDLEDIADIGPKSVESIKLYLENESNKELIMFLDNIFTYAHDKKANNEGKLNLLSFSITGKLEHERNYYISAIEQNGGEFHTVPTKQTSYLIVGLNAGDSKLNKALKNGTKLLTLKEFDKLIN</sequence>
<dbReference type="CDD" id="cd00114">
    <property type="entry name" value="LIGANc"/>
    <property type="match status" value="1"/>
</dbReference>
<dbReference type="GO" id="GO:0046872">
    <property type="term" value="F:metal ion binding"/>
    <property type="evidence" value="ECO:0007669"/>
    <property type="project" value="UniProtKB-KW"/>
</dbReference>
<feature type="binding site" evidence="10">
    <location>
        <position position="424"/>
    </location>
    <ligand>
        <name>Zn(2+)</name>
        <dbReference type="ChEBI" id="CHEBI:29105"/>
    </ligand>
</feature>
<dbReference type="Gene3D" id="1.10.150.20">
    <property type="entry name" value="5' to 3' exonuclease, C-terminal subdomain"/>
    <property type="match status" value="2"/>
</dbReference>
<dbReference type="GO" id="GO:0006281">
    <property type="term" value="P:DNA repair"/>
    <property type="evidence" value="ECO:0007669"/>
    <property type="project" value="UniProtKB-KW"/>
</dbReference>
<evidence type="ECO:0000256" key="2">
    <source>
        <dbReference type="ARBA" id="ARBA00022705"/>
    </source>
</evidence>
<keyword evidence="5 10" id="KW-0862">Zinc</keyword>
<dbReference type="GO" id="GO:0006260">
    <property type="term" value="P:DNA replication"/>
    <property type="evidence" value="ECO:0007669"/>
    <property type="project" value="UniProtKB-KW"/>
</dbReference>
<comment type="cofactor">
    <cofactor evidence="10">
        <name>Mg(2+)</name>
        <dbReference type="ChEBI" id="CHEBI:18420"/>
    </cofactor>
    <cofactor evidence="10">
        <name>Mn(2+)</name>
        <dbReference type="ChEBI" id="CHEBI:29035"/>
    </cofactor>
</comment>
<keyword evidence="1 10" id="KW-0436">Ligase</keyword>
<dbReference type="InterPro" id="IPR013840">
    <property type="entry name" value="DNAligase_N"/>
</dbReference>
<keyword evidence="14" id="KW-1185">Reference proteome</keyword>
<feature type="binding site" evidence="10">
    <location>
        <begin position="82"/>
        <end position="83"/>
    </location>
    <ligand>
        <name>NAD(+)</name>
        <dbReference type="ChEBI" id="CHEBI:57540"/>
    </ligand>
</feature>
<dbReference type="STRING" id="747682.MALL_0614"/>
<dbReference type="GO" id="GO:0003911">
    <property type="term" value="F:DNA ligase (NAD+) activity"/>
    <property type="evidence" value="ECO:0007669"/>
    <property type="project" value="UniProtKB-UniRule"/>
</dbReference>
<dbReference type="SMART" id="SM00532">
    <property type="entry name" value="LIGANc"/>
    <property type="match status" value="1"/>
</dbReference>
<dbReference type="SUPFAM" id="SSF47781">
    <property type="entry name" value="RuvA domain 2-like"/>
    <property type="match status" value="1"/>
</dbReference>
<evidence type="ECO:0000256" key="4">
    <source>
        <dbReference type="ARBA" id="ARBA00022763"/>
    </source>
</evidence>
<feature type="binding site" evidence="10">
    <location>
        <position position="286"/>
    </location>
    <ligand>
        <name>NAD(+)</name>
        <dbReference type="ChEBI" id="CHEBI:57540"/>
    </ligand>
</feature>
<dbReference type="InterPro" id="IPR033136">
    <property type="entry name" value="DNA_ligase_CS"/>
</dbReference>
<comment type="caution">
    <text evidence="13">The sequence shown here is derived from an EMBL/GenBank/DDBJ whole genome shotgun (WGS) entry which is preliminary data.</text>
</comment>
<dbReference type="NCBIfam" id="NF005932">
    <property type="entry name" value="PRK07956.1"/>
    <property type="match status" value="1"/>
</dbReference>
<evidence type="ECO:0000256" key="6">
    <source>
        <dbReference type="ARBA" id="ARBA00022842"/>
    </source>
</evidence>
<proteinExistence type="inferred from homology"/>
<organism evidence="13 14">
    <name type="scientific">Mycoplasmopsis alligatoris A21JP2</name>
    <dbReference type="NCBI Taxonomy" id="747682"/>
    <lineage>
        <taxon>Bacteria</taxon>
        <taxon>Bacillati</taxon>
        <taxon>Mycoplasmatota</taxon>
        <taxon>Mycoplasmoidales</taxon>
        <taxon>Metamycoplasmataceae</taxon>
        <taxon>Mycoplasmopsis</taxon>
    </lineage>
</organism>
<evidence type="ECO:0000256" key="9">
    <source>
        <dbReference type="ARBA" id="ARBA00034005"/>
    </source>
</evidence>
<feature type="binding site" evidence="10">
    <location>
        <position position="401"/>
    </location>
    <ligand>
        <name>Zn(2+)</name>
        <dbReference type="ChEBI" id="CHEBI:29105"/>
    </ligand>
</feature>
<dbReference type="Pfam" id="PF03120">
    <property type="entry name" value="OB_DNA_ligase"/>
    <property type="match status" value="1"/>
</dbReference>
<dbReference type="SUPFAM" id="SSF52113">
    <property type="entry name" value="BRCT domain"/>
    <property type="match status" value="1"/>
</dbReference>
<evidence type="ECO:0000256" key="5">
    <source>
        <dbReference type="ARBA" id="ARBA00022833"/>
    </source>
</evidence>
<evidence type="ECO:0000256" key="10">
    <source>
        <dbReference type="HAMAP-Rule" id="MF_01588"/>
    </source>
</evidence>
<dbReference type="InterPro" id="IPR012340">
    <property type="entry name" value="NA-bd_OB-fold"/>
</dbReference>
<dbReference type="SUPFAM" id="SSF50249">
    <property type="entry name" value="Nucleic acid-binding proteins"/>
    <property type="match status" value="1"/>
</dbReference>
<evidence type="ECO:0000259" key="12">
    <source>
        <dbReference type="PROSITE" id="PS50172"/>
    </source>
</evidence>
<dbReference type="HAMAP" id="MF_01588">
    <property type="entry name" value="DNA_ligase_A"/>
    <property type="match status" value="1"/>
</dbReference>
<keyword evidence="10" id="KW-0464">Manganese</keyword>
<dbReference type="PROSITE" id="PS50172">
    <property type="entry name" value="BRCT"/>
    <property type="match status" value="1"/>
</dbReference>
<dbReference type="EC" id="6.5.1.2" evidence="10 11"/>
<feature type="binding site" evidence="10">
    <location>
        <position position="170"/>
    </location>
    <ligand>
        <name>NAD(+)</name>
        <dbReference type="ChEBI" id="CHEBI:57540"/>
    </ligand>
</feature>
<evidence type="ECO:0000256" key="11">
    <source>
        <dbReference type="RuleBase" id="RU000618"/>
    </source>
</evidence>
<feature type="binding site" evidence="10">
    <location>
        <position position="310"/>
    </location>
    <ligand>
        <name>NAD(+)</name>
        <dbReference type="ChEBI" id="CHEBI:57540"/>
    </ligand>
</feature>
<feature type="binding site" evidence="10">
    <location>
        <position position="136"/>
    </location>
    <ligand>
        <name>NAD(+)</name>
        <dbReference type="ChEBI" id="CHEBI:57540"/>
    </ligand>
</feature>
<dbReference type="InterPro" id="IPR018239">
    <property type="entry name" value="DNA_ligase_AS"/>
</dbReference>
<keyword evidence="6 10" id="KW-0460">Magnesium</keyword>
<keyword evidence="2 10" id="KW-0235">DNA replication</keyword>
<dbReference type="SUPFAM" id="SSF56091">
    <property type="entry name" value="DNA ligase/mRNA capping enzyme, catalytic domain"/>
    <property type="match status" value="1"/>
</dbReference>
<dbReference type="Pfam" id="PF01653">
    <property type="entry name" value="DNA_ligase_aden"/>
    <property type="match status" value="1"/>
</dbReference>
<gene>
    <name evidence="10 13" type="primary">ligA</name>
    <name evidence="13" type="ORF">MALL_0614</name>
</gene>
<dbReference type="eggNOG" id="COG0272">
    <property type="taxonomic scope" value="Bacteria"/>
</dbReference>
<dbReference type="PROSITE" id="PS01055">
    <property type="entry name" value="DNA_LIGASE_N1"/>
    <property type="match status" value="1"/>
</dbReference>
<feature type="binding site" evidence="10">
    <location>
        <position position="404"/>
    </location>
    <ligand>
        <name>Zn(2+)</name>
        <dbReference type="ChEBI" id="CHEBI:29105"/>
    </ligand>
</feature>
<keyword evidence="4 10" id="KW-0227">DNA damage</keyword>
<evidence type="ECO:0000313" key="13">
    <source>
        <dbReference type="EMBL" id="EFF41677.1"/>
    </source>
</evidence>
<dbReference type="EMBL" id="ADNC01000007">
    <property type="protein sequence ID" value="EFF41677.1"/>
    <property type="molecule type" value="Genomic_DNA"/>
</dbReference>
<evidence type="ECO:0000256" key="1">
    <source>
        <dbReference type="ARBA" id="ARBA00022598"/>
    </source>
</evidence>
<dbReference type="AlphaFoldDB" id="D4XVG7"/>
<feature type="binding site" evidence="10">
    <location>
        <position position="113"/>
    </location>
    <ligand>
        <name>NAD(+)</name>
        <dbReference type="ChEBI" id="CHEBI:57540"/>
    </ligand>
</feature>
<keyword evidence="7 10" id="KW-0520">NAD</keyword>
<dbReference type="InterPro" id="IPR010994">
    <property type="entry name" value="RuvA_2-like"/>
</dbReference>
<dbReference type="InterPro" id="IPR013839">
    <property type="entry name" value="DNAligase_adenylation"/>
</dbReference>
<dbReference type="Gene3D" id="2.40.50.140">
    <property type="entry name" value="Nucleic acid-binding proteins"/>
    <property type="match status" value="1"/>
</dbReference>
<comment type="function">
    <text evidence="10">DNA ligase that catalyzes the formation of phosphodiester linkages between 5'-phosphoryl and 3'-hydroxyl groups in double-stranded DNA using NAD as a coenzyme and as the energy source for the reaction. It is essential for DNA replication and repair of damaged DNA.</text>
</comment>
<dbReference type="InterPro" id="IPR001679">
    <property type="entry name" value="DNA_ligase"/>
</dbReference>
<dbReference type="Pfam" id="PF00533">
    <property type="entry name" value="BRCT"/>
    <property type="match status" value="1"/>
</dbReference>
<evidence type="ECO:0000256" key="7">
    <source>
        <dbReference type="ARBA" id="ARBA00023027"/>
    </source>
</evidence>
<accession>D4XVG7</accession>
<dbReference type="RefSeq" id="WP_005683383.1">
    <property type="nucleotide sequence ID" value="NZ_ADNC01000007.1"/>
</dbReference>
<protein>
    <recommendedName>
        <fullName evidence="10 11">DNA ligase</fullName>
        <ecNumber evidence="10 11">6.5.1.2</ecNumber>
    </recommendedName>
    <alternativeName>
        <fullName evidence="10">Polydeoxyribonucleotide synthase [NAD(+)]</fullName>
    </alternativeName>
</protein>
<dbReference type="Gene3D" id="1.10.287.610">
    <property type="entry name" value="Helix hairpin bin"/>
    <property type="match status" value="1"/>
</dbReference>
<feature type="binding site" evidence="10">
    <location>
        <begin position="33"/>
        <end position="37"/>
    </location>
    <ligand>
        <name>NAD(+)</name>
        <dbReference type="ChEBI" id="CHEBI:57540"/>
    </ligand>
</feature>
<comment type="similarity">
    <text evidence="10">Belongs to the NAD-dependent DNA ligase family. LigA subfamily.</text>
</comment>
<dbReference type="PIRSF" id="PIRSF001604">
    <property type="entry name" value="LigA"/>
    <property type="match status" value="1"/>
</dbReference>
<evidence type="ECO:0000313" key="14">
    <source>
        <dbReference type="Proteomes" id="UP000004757"/>
    </source>
</evidence>
<keyword evidence="8 10" id="KW-0234">DNA repair</keyword>
<dbReference type="PROSITE" id="PS01056">
    <property type="entry name" value="DNA_LIGASE_N2"/>
    <property type="match status" value="1"/>
</dbReference>
<dbReference type="Proteomes" id="UP000004757">
    <property type="component" value="Unassembled WGS sequence"/>
</dbReference>
<feature type="domain" description="BRCT" evidence="12">
    <location>
        <begin position="583"/>
        <end position="660"/>
    </location>
</feature>
<evidence type="ECO:0000256" key="3">
    <source>
        <dbReference type="ARBA" id="ARBA00022723"/>
    </source>
</evidence>
<keyword evidence="3 10" id="KW-0479">Metal-binding</keyword>
<dbReference type="InterPro" id="IPR001357">
    <property type="entry name" value="BRCT_dom"/>
</dbReference>
<comment type="catalytic activity">
    <reaction evidence="9 10 11">
        <text>NAD(+) + (deoxyribonucleotide)n-3'-hydroxyl + 5'-phospho-(deoxyribonucleotide)m = (deoxyribonucleotide)n+m + AMP + beta-nicotinamide D-nucleotide.</text>
        <dbReference type="EC" id="6.5.1.2"/>
    </reaction>
</comment>
<name>D4XVG7_9BACT</name>
<dbReference type="Pfam" id="PF12826">
    <property type="entry name" value="HHH_2"/>
    <property type="match status" value="1"/>
</dbReference>
<evidence type="ECO:0000256" key="8">
    <source>
        <dbReference type="ARBA" id="ARBA00023204"/>
    </source>
</evidence>
<dbReference type="InterPro" id="IPR041663">
    <property type="entry name" value="DisA/LigA_HHH"/>
</dbReference>
<dbReference type="InterPro" id="IPR036420">
    <property type="entry name" value="BRCT_dom_sf"/>
</dbReference>
<dbReference type="NCBIfam" id="TIGR00575">
    <property type="entry name" value="dnlj"/>
    <property type="match status" value="1"/>
</dbReference>
<dbReference type="OrthoDB" id="9759736at2"/>
<feature type="active site" description="N6-AMP-lysine intermediate" evidence="10">
    <location>
        <position position="115"/>
    </location>
</feature>